<accession>A0A448WSB4</accession>
<sequence length="341" mass="36740">MEGQDVHPGQTVTGLSHRYCEEVGGLMRTTRKSDHQSLMYILSVCSGHHDGHVQAYTKASPTVAIAWHVVPHFPHGCAQRLSPACACAIPASVVNISFAVCCCCQCCCELAARRCTASMFGVGRGREEGTDETKVDEQGNQTVRPFRKPSGSILPVAQVMLASGLTVAPAAGARVAVVTGVTSHAIHFFRQACYLSIPFISYPLNWHGLCSPRLDLFPRQTELIRCCMNVSDTTLSCVDRLLTPVRPLSLGPNWTPKLPPHCILTPAKYGSDNRTSSARVSLFRGSSRACQPCTEADQLALAGNKHYEGLCRPACTLPQSQTGLPRSGTLSQPAHRTLGSE</sequence>
<dbReference type="EMBL" id="CAAALY010039547">
    <property type="protein sequence ID" value="VEL18983.1"/>
    <property type="molecule type" value="Genomic_DNA"/>
</dbReference>
<name>A0A448WSB4_9PLAT</name>
<dbReference type="AlphaFoldDB" id="A0A448WSB4"/>
<dbReference type="Proteomes" id="UP000784294">
    <property type="component" value="Unassembled WGS sequence"/>
</dbReference>
<evidence type="ECO:0000313" key="3">
    <source>
        <dbReference type="Proteomes" id="UP000784294"/>
    </source>
</evidence>
<evidence type="ECO:0000313" key="2">
    <source>
        <dbReference type="EMBL" id="VEL18983.1"/>
    </source>
</evidence>
<keyword evidence="3" id="KW-1185">Reference proteome</keyword>
<evidence type="ECO:0000256" key="1">
    <source>
        <dbReference type="SAM" id="MobiDB-lite"/>
    </source>
</evidence>
<gene>
    <name evidence="2" type="ORF">PXEA_LOCUS12423</name>
</gene>
<comment type="caution">
    <text evidence="2">The sequence shown here is derived from an EMBL/GenBank/DDBJ whole genome shotgun (WGS) entry which is preliminary data.</text>
</comment>
<reference evidence="2" key="1">
    <citation type="submission" date="2018-11" db="EMBL/GenBank/DDBJ databases">
        <authorList>
            <consortium name="Pathogen Informatics"/>
        </authorList>
    </citation>
    <scope>NUCLEOTIDE SEQUENCE</scope>
</reference>
<feature type="region of interest" description="Disordered" evidence="1">
    <location>
        <begin position="321"/>
        <end position="341"/>
    </location>
</feature>
<proteinExistence type="predicted"/>
<protein>
    <submittedName>
        <fullName evidence="2">Uncharacterized protein</fullName>
    </submittedName>
</protein>
<organism evidence="2 3">
    <name type="scientific">Protopolystoma xenopodis</name>
    <dbReference type="NCBI Taxonomy" id="117903"/>
    <lineage>
        <taxon>Eukaryota</taxon>
        <taxon>Metazoa</taxon>
        <taxon>Spiralia</taxon>
        <taxon>Lophotrochozoa</taxon>
        <taxon>Platyhelminthes</taxon>
        <taxon>Monogenea</taxon>
        <taxon>Polyopisthocotylea</taxon>
        <taxon>Polystomatidea</taxon>
        <taxon>Polystomatidae</taxon>
        <taxon>Protopolystoma</taxon>
    </lineage>
</organism>